<dbReference type="SMART" id="SM00184">
    <property type="entry name" value="RING"/>
    <property type="match status" value="1"/>
</dbReference>
<dbReference type="PROSITE" id="PS50089">
    <property type="entry name" value="ZF_RING_2"/>
    <property type="match status" value="1"/>
</dbReference>
<dbReference type="PANTHER" id="PTHR13198">
    <property type="entry name" value="RING FINGER PROTEIN 25"/>
    <property type="match status" value="1"/>
</dbReference>
<dbReference type="GO" id="GO:0008270">
    <property type="term" value="F:zinc ion binding"/>
    <property type="evidence" value="ECO:0007669"/>
    <property type="project" value="UniProtKB-KW"/>
</dbReference>
<dbReference type="SUPFAM" id="SSF54495">
    <property type="entry name" value="UBC-like"/>
    <property type="match status" value="1"/>
</dbReference>
<dbReference type="SUPFAM" id="SSF57850">
    <property type="entry name" value="RING/U-box"/>
    <property type="match status" value="1"/>
</dbReference>
<keyword evidence="1" id="KW-0862">Zinc</keyword>
<evidence type="ECO:0000256" key="2">
    <source>
        <dbReference type="SAM" id="MobiDB-lite"/>
    </source>
</evidence>
<dbReference type="PROSITE" id="PS50908">
    <property type="entry name" value="RWD"/>
    <property type="match status" value="1"/>
</dbReference>
<feature type="domain" description="RWD" evidence="4">
    <location>
        <begin position="24"/>
        <end position="130"/>
    </location>
</feature>
<evidence type="ECO:0000259" key="3">
    <source>
        <dbReference type="PROSITE" id="PS50089"/>
    </source>
</evidence>
<proteinExistence type="predicted"/>
<dbReference type="GO" id="GO:0061630">
    <property type="term" value="F:ubiquitin protein ligase activity"/>
    <property type="evidence" value="ECO:0007669"/>
    <property type="project" value="InterPro"/>
</dbReference>
<dbReference type="GeneID" id="101515324"/>
<organism evidence="5 6">
    <name type="scientific">Cicer arietinum</name>
    <name type="common">Chickpea</name>
    <name type="synonym">Garbanzo</name>
    <dbReference type="NCBI Taxonomy" id="3827"/>
    <lineage>
        <taxon>Eukaryota</taxon>
        <taxon>Viridiplantae</taxon>
        <taxon>Streptophyta</taxon>
        <taxon>Embryophyta</taxon>
        <taxon>Tracheophyta</taxon>
        <taxon>Spermatophyta</taxon>
        <taxon>Magnoliopsida</taxon>
        <taxon>eudicotyledons</taxon>
        <taxon>Gunneridae</taxon>
        <taxon>Pentapetalae</taxon>
        <taxon>rosids</taxon>
        <taxon>fabids</taxon>
        <taxon>Fabales</taxon>
        <taxon>Fabaceae</taxon>
        <taxon>Papilionoideae</taxon>
        <taxon>50 kb inversion clade</taxon>
        <taxon>NPAAA clade</taxon>
        <taxon>Hologalegina</taxon>
        <taxon>IRL clade</taxon>
        <taxon>Cicereae</taxon>
        <taxon>Cicer</taxon>
    </lineage>
</organism>
<dbReference type="GO" id="GO:0051246">
    <property type="term" value="P:regulation of protein metabolic process"/>
    <property type="evidence" value="ECO:0007669"/>
    <property type="project" value="UniProtKB-ARBA"/>
</dbReference>
<dbReference type="GO" id="GO:0016567">
    <property type="term" value="P:protein ubiquitination"/>
    <property type="evidence" value="ECO:0007669"/>
    <property type="project" value="TreeGrafter"/>
</dbReference>
<feature type="compositionally biased region" description="Low complexity" evidence="2">
    <location>
        <begin position="326"/>
        <end position="340"/>
    </location>
</feature>
<dbReference type="Proteomes" id="UP000087171">
    <property type="component" value="Unplaced"/>
</dbReference>
<dbReference type="CDD" id="cd23818">
    <property type="entry name" value="RWD_RNF25"/>
    <property type="match status" value="1"/>
</dbReference>
<sequence length="373" mass="41730">MHVIVIGVVSLITMENEEEEEVIGEVEAMKSVYESDCIILRSIPPHFHLSLKPRTADVQSHQFVEVVLDVQATPQYPKEPPSVALLDCKGLDQQRQNYLLNHIKTKANELSPGLMLVALCEEAAEKLSAMNHPDGDCPLCLFPLVPEDHQSETLPFMKLMSCFHCFHSECIIRWWNWLQSSKQTGSATSNNAAAHPNHGNSEKLEEGVGNCPVCRKPFHAKDLDHVLDLVGSHSSRVSLNNDEVNNDEIILQSEHEIIRKQRFEAILCLQTENNGLIEPKKDLVILPGMYLPQQVTAPESTLTKEPDEIEQHERDPPAVGSGKHVSGTSNGSSSSGNRNFGARRNRGRSDHHSSSTARHPRKPVQQWVRRDNP</sequence>
<evidence type="ECO:0000256" key="1">
    <source>
        <dbReference type="PROSITE-ProRule" id="PRU00175"/>
    </source>
</evidence>
<evidence type="ECO:0000313" key="6">
    <source>
        <dbReference type="RefSeq" id="XP_004515347.2"/>
    </source>
</evidence>
<feature type="compositionally biased region" description="Basic and acidic residues" evidence="2">
    <location>
        <begin position="302"/>
        <end position="316"/>
    </location>
</feature>
<dbReference type="Pfam" id="PF05773">
    <property type="entry name" value="RWD"/>
    <property type="match status" value="1"/>
</dbReference>
<protein>
    <submittedName>
        <fullName evidence="6">Uncharacterized protein LOC101515324 isoform X1</fullName>
    </submittedName>
</protein>
<dbReference type="GO" id="GO:0010468">
    <property type="term" value="P:regulation of gene expression"/>
    <property type="evidence" value="ECO:0007669"/>
    <property type="project" value="UniProtKB-ARBA"/>
</dbReference>
<evidence type="ECO:0000313" key="5">
    <source>
        <dbReference type="Proteomes" id="UP000087171"/>
    </source>
</evidence>
<dbReference type="KEGG" id="cam:101515324"/>
<dbReference type="OrthoDB" id="432311at2759"/>
<dbReference type="InterPro" id="IPR006575">
    <property type="entry name" value="RWD_dom"/>
</dbReference>
<feature type="region of interest" description="Disordered" evidence="2">
    <location>
        <begin position="296"/>
        <end position="373"/>
    </location>
</feature>
<dbReference type="InterPro" id="IPR016135">
    <property type="entry name" value="UBQ-conjugating_enzyme/RWD"/>
</dbReference>
<dbReference type="Gene3D" id="3.30.40.10">
    <property type="entry name" value="Zinc/RING finger domain, C3HC4 (zinc finger)"/>
    <property type="match status" value="1"/>
</dbReference>
<dbReference type="InterPro" id="IPR039133">
    <property type="entry name" value="RNF25"/>
</dbReference>
<dbReference type="STRING" id="3827.A0A1S2Z5C3"/>
<dbReference type="AlphaFoldDB" id="A0A1S2Z5C3"/>
<dbReference type="FunFam" id="3.30.40.10:FF:000914">
    <property type="entry name" value="RWD domain-containing protein"/>
    <property type="match status" value="1"/>
</dbReference>
<dbReference type="GO" id="GO:0033554">
    <property type="term" value="P:cellular response to stress"/>
    <property type="evidence" value="ECO:0007669"/>
    <property type="project" value="UniProtKB-ARBA"/>
</dbReference>
<evidence type="ECO:0000259" key="4">
    <source>
        <dbReference type="PROSITE" id="PS50908"/>
    </source>
</evidence>
<keyword evidence="1" id="KW-0863">Zinc-finger</keyword>
<keyword evidence="5" id="KW-1185">Reference proteome</keyword>
<accession>A0A1S2Z5C3</accession>
<dbReference type="PANTHER" id="PTHR13198:SF4">
    <property type="entry name" value="E3 UBIQUITIN-PROTEIN LIGASE RNF25"/>
    <property type="match status" value="1"/>
</dbReference>
<feature type="domain" description="RING-type" evidence="3">
    <location>
        <begin position="137"/>
        <end position="215"/>
    </location>
</feature>
<dbReference type="InterPro" id="IPR013083">
    <property type="entry name" value="Znf_RING/FYVE/PHD"/>
</dbReference>
<dbReference type="FunFam" id="3.10.110.10:FF:000050">
    <property type="entry name" value="eIF-2-alpha kinase GCN2"/>
    <property type="match status" value="1"/>
</dbReference>
<dbReference type="SMART" id="SM00591">
    <property type="entry name" value="RWD"/>
    <property type="match status" value="1"/>
</dbReference>
<gene>
    <name evidence="6" type="primary">LOC101515324</name>
</gene>
<keyword evidence="1" id="KW-0479">Metal-binding</keyword>
<dbReference type="eggNOG" id="KOG4445">
    <property type="taxonomic scope" value="Eukaryota"/>
</dbReference>
<dbReference type="RefSeq" id="XP_004515347.2">
    <property type="nucleotide sequence ID" value="XM_004515290.3"/>
</dbReference>
<dbReference type="Gene3D" id="3.10.110.10">
    <property type="entry name" value="Ubiquitin Conjugating Enzyme"/>
    <property type="match status" value="1"/>
</dbReference>
<dbReference type="InterPro" id="IPR001841">
    <property type="entry name" value="Znf_RING"/>
</dbReference>
<dbReference type="GO" id="GO:0009893">
    <property type="term" value="P:positive regulation of metabolic process"/>
    <property type="evidence" value="ECO:0007669"/>
    <property type="project" value="UniProtKB-ARBA"/>
</dbReference>
<name>A0A1S2Z5C3_CICAR</name>
<dbReference type="GO" id="GO:0005634">
    <property type="term" value="C:nucleus"/>
    <property type="evidence" value="ECO:0007669"/>
    <property type="project" value="TreeGrafter"/>
</dbReference>
<reference evidence="6" key="1">
    <citation type="submission" date="2025-08" db="UniProtKB">
        <authorList>
            <consortium name="RefSeq"/>
        </authorList>
    </citation>
    <scope>IDENTIFICATION</scope>
    <source>
        <tissue evidence="6">Etiolated seedlings</tissue>
    </source>
</reference>